<comment type="similarity">
    <text evidence="6">Belongs to the BamD family.</text>
</comment>
<dbReference type="InterPro" id="IPR017689">
    <property type="entry name" value="BamD"/>
</dbReference>
<feature type="domain" description="Outer membrane lipoprotein BamD-like" evidence="8">
    <location>
        <begin position="30"/>
        <end position="238"/>
    </location>
</feature>
<protein>
    <recommendedName>
        <fullName evidence="6">Outer membrane protein assembly factor BamD</fullName>
    </recommendedName>
</protein>
<comment type="subunit">
    <text evidence="6">Part of the Bam complex, which is composed of the outer membrane protein BamA, and four lipoproteins BamB, BamC, BamD and BamE.</text>
</comment>
<reference evidence="9 12" key="3">
    <citation type="journal article" date="2017" name="Nat. Microbiol.">
        <title>Natural product diversity associated with the nematode symbionts Photorhabdus and Xenorhabdus.</title>
        <authorList>
            <person name="Tobias N.J."/>
            <person name="Wolff H."/>
            <person name="Djahanschiri B."/>
            <person name="Grundmann F."/>
            <person name="Kronenwerth M."/>
            <person name="Shi Y.M."/>
            <person name="Simonyi S."/>
            <person name="Grun P."/>
            <person name="Shapiro-Ilan D."/>
            <person name="Pidot S.J."/>
            <person name="Stinear T.P."/>
            <person name="Ebersberger I."/>
            <person name="Bode H.B."/>
        </authorList>
    </citation>
    <scope>NUCLEOTIDE SEQUENCE [LARGE SCALE GENOMIC DNA]</scope>
    <source>
        <strain evidence="9 12">DSM 17908</strain>
    </source>
</reference>
<dbReference type="Proteomes" id="UP000198919">
    <property type="component" value="Unassembled WGS sequence"/>
</dbReference>
<comment type="function">
    <text evidence="6">Part of the outer membrane protein assembly complex, which is involved in assembly and insertion of beta-barrel proteins into the outer membrane. Constitutes, with BamA, the core component of the assembly machinery.</text>
</comment>
<dbReference type="STRING" id="351675.SAMN05421680_1124"/>
<keyword evidence="5 6" id="KW-0449">Lipoprotein</keyword>
<evidence type="ECO:0000256" key="6">
    <source>
        <dbReference type="HAMAP-Rule" id="MF_00922"/>
    </source>
</evidence>
<dbReference type="Pfam" id="PF13525">
    <property type="entry name" value="YfiO"/>
    <property type="match status" value="1"/>
</dbReference>
<evidence type="ECO:0000313" key="12">
    <source>
        <dbReference type="Proteomes" id="UP000224607"/>
    </source>
</evidence>
<gene>
    <name evidence="6" type="primary">bamD</name>
    <name evidence="10" type="ORF">SAMN05421680_1124</name>
    <name evidence="9" type="ORF">Xmau_01771</name>
</gene>
<evidence type="ECO:0000256" key="1">
    <source>
        <dbReference type="ARBA" id="ARBA00022729"/>
    </source>
</evidence>
<evidence type="ECO:0000313" key="10">
    <source>
        <dbReference type="EMBL" id="SFJ61501.1"/>
    </source>
</evidence>
<organism evidence="10 11">
    <name type="scientific">Xenorhabdus mauleonii</name>
    <dbReference type="NCBI Taxonomy" id="351675"/>
    <lineage>
        <taxon>Bacteria</taxon>
        <taxon>Pseudomonadati</taxon>
        <taxon>Pseudomonadota</taxon>
        <taxon>Gammaproteobacteria</taxon>
        <taxon>Enterobacterales</taxon>
        <taxon>Morganellaceae</taxon>
        <taxon>Xenorhabdus</taxon>
    </lineage>
</organism>
<evidence type="ECO:0000313" key="11">
    <source>
        <dbReference type="Proteomes" id="UP000198919"/>
    </source>
</evidence>
<dbReference type="CDD" id="cd15830">
    <property type="entry name" value="BamD"/>
    <property type="match status" value="1"/>
</dbReference>
<evidence type="ECO:0000259" key="8">
    <source>
        <dbReference type="Pfam" id="PF13525"/>
    </source>
</evidence>
<accession>A0A1I3SVA2</accession>
<evidence type="ECO:0000256" key="3">
    <source>
        <dbReference type="ARBA" id="ARBA00023139"/>
    </source>
</evidence>
<dbReference type="NCBIfam" id="TIGR03302">
    <property type="entry name" value="OM_YfiO"/>
    <property type="match status" value="1"/>
</dbReference>
<dbReference type="HAMAP" id="MF_00922">
    <property type="entry name" value="OM_assembly_BamD"/>
    <property type="match status" value="1"/>
</dbReference>
<keyword evidence="12" id="KW-1185">Reference proteome</keyword>
<feature type="signal peptide" evidence="7">
    <location>
        <begin position="1"/>
        <end position="27"/>
    </location>
</feature>
<evidence type="ECO:0000313" key="9">
    <source>
        <dbReference type="EMBL" id="PHM44602.1"/>
    </source>
</evidence>
<dbReference type="Gene3D" id="1.25.40.10">
    <property type="entry name" value="Tetratricopeptide repeat domain"/>
    <property type="match status" value="1"/>
</dbReference>
<dbReference type="GO" id="GO:0043165">
    <property type="term" value="P:Gram-negative-bacterium-type cell outer membrane assembly"/>
    <property type="evidence" value="ECO:0007669"/>
    <property type="project" value="UniProtKB-UniRule"/>
</dbReference>
<dbReference type="InterPro" id="IPR011990">
    <property type="entry name" value="TPR-like_helical_dom_sf"/>
</dbReference>
<dbReference type="PANTHER" id="PTHR37423:SF1">
    <property type="entry name" value="OUTER MEMBRANE PROTEIN ASSEMBLY FACTOR BAMD"/>
    <property type="match status" value="1"/>
</dbReference>
<name>A0A1I3SVA2_9GAMM</name>
<dbReference type="FunFam" id="1.25.40.10:FF:000015">
    <property type="entry name" value="Outer membrane protein assembly factor BamD"/>
    <property type="match status" value="1"/>
</dbReference>
<dbReference type="SUPFAM" id="SSF48452">
    <property type="entry name" value="TPR-like"/>
    <property type="match status" value="1"/>
</dbReference>
<keyword evidence="4 6" id="KW-0998">Cell outer membrane</keyword>
<keyword evidence="2 6" id="KW-0472">Membrane</keyword>
<dbReference type="NCBIfam" id="NF008119">
    <property type="entry name" value="PRK10866.1"/>
    <property type="match status" value="1"/>
</dbReference>
<dbReference type="GO" id="GO:1990063">
    <property type="term" value="C:Bam protein complex"/>
    <property type="evidence" value="ECO:0007669"/>
    <property type="project" value="TreeGrafter"/>
</dbReference>
<reference evidence="11" key="1">
    <citation type="submission" date="2016-10" db="EMBL/GenBank/DDBJ databases">
        <authorList>
            <person name="Varghese N."/>
            <person name="Submissions S."/>
        </authorList>
    </citation>
    <scope>NUCLEOTIDE SEQUENCE [LARGE SCALE GENOMIC DNA]</scope>
    <source>
        <strain evidence="11">DSM 17908</strain>
    </source>
</reference>
<comment type="subcellular location">
    <subcellularLocation>
        <location evidence="6">Cell outer membrane</location>
        <topology evidence="6">Lipid-anchor</topology>
    </subcellularLocation>
</comment>
<keyword evidence="3 6" id="KW-0564">Palmitate</keyword>
<dbReference type="EMBL" id="FORG01000012">
    <property type="protein sequence ID" value="SFJ61501.1"/>
    <property type="molecule type" value="Genomic_DNA"/>
</dbReference>
<dbReference type="GO" id="GO:0051205">
    <property type="term" value="P:protein insertion into membrane"/>
    <property type="evidence" value="ECO:0007669"/>
    <property type="project" value="UniProtKB-UniRule"/>
</dbReference>
<dbReference type="PANTHER" id="PTHR37423">
    <property type="entry name" value="SOLUBLE LYTIC MUREIN TRANSGLYCOSYLASE-RELATED"/>
    <property type="match status" value="1"/>
</dbReference>
<proteinExistence type="inferred from homology"/>
<reference evidence="10" key="2">
    <citation type="submission" date="2016-10" db="EMBL/GenBank/DDBJ databases">
        <authorList>
            <person name="de Groot N.N."/>
        </authorList>
    </citation>
    <scope>NUCLEOTIDE SEQUENCE [LARGE SCALE GENOMIC DNA]</scope>
    <source>
        <strain evidence="10">DSM 17908</strain>
    </source>
</reference>
<feature type="chain" id="PRO_5011800657" description="Outer membrane protein assembly factor BamD" evidence="7">
    <location>
        <begin position="28"/>
        <end position="244"/>
    </location>
</feature>
<dbReference type="Proteomes" id="UP000224607">
    <property type="component" value="Unassembled WGS sequence"/>
</dbReference>
<evidence type="ECO:0000256" key="7">
    <source>
        <dbReference type="SAM" id="SignalP"/>
    </source>
</evidence>
<dbReference type="PROSITE" id="PS51257">
    <property type="entry name" value="PROKAR_LIPOPROTEIN"/>
    <property type="match status" value="1"/>
</dbReference>
<dbReference type="AlphaFoldDB" id="A0A1I3SVA2"/>
<dbReference type="EMBL" id="NITY01000005">
    <property type="protein sequence ID" value="PHM44602.1"/>
    <property type="molecule type" value="Genomic_DNA"/>
</dbReference>
<evidence type="ECO:0000256" key="5">
    <source>
        <dbReference type="ARBA" id="ARBA00023288"/>
    </source>
</evidence>
<dbReference type="InterPro" id="IPR039565">
    <property type="entry name" value="BamD-like"/>
</dbReference>
<keyword evidence="1 6" id="KW-0732">Signal</keyword>
<sequence length="244" mass="27720">MMIRMKYLVAATTLSLVLSGCSSNKDAVPDIPPSQIYSTAQEKLQEGNYKVAIKQLESLDTRYPFGPYSQQVQLDLIYAYYKSAEFPLALASIDRFMRLNPTHPNIDYVLYMRGLVSQALDDSALQGFFGIDRSDRDPEHARAAFRDFNQLVSYYPNSKYSADSVQRLVFLKERLAKYELAVVKYYTKRSAYVAVVNRVEQMLRDYPDAPATREALPYMESAYKKLGLSAEADKVAQLITANPL</sequence>
<evidence type="ECO:0000256" key="4">
    <source>
        <dbReference type="ARBA" id="ARBA00023237"/>
    </source>
</evidence>
<evidence type="ECO:0000256" key="2">
    <source>
        <dbReference type="ARBA" id="ARBA00023136"/>
    </source>
</evidence>